<reference evidence="2 3" key="1">
    <citation type="submission" date="2019-03" db="EMBL/GenBank/DDBJ databases">
        <authorList>
            <person name="Kox A.R. M."/>
        </authorList>
    </citation>
    <scope>NUCLEOTIDE SEQUENCE [LARGE SCALE GENOMIC DNA]</scope>
    <source>
        <strain evidence="2">MTUNDRAET4 annotated genome</strain>
    </source>
</reference>
<dbReference type="EC" id="2.7.7.33" evidence="2"/>
<dbReference type="InterPro" id="IPR013446">
    <property type="entry name" value="G1P_cyt_trans-like"/>
</dbReference>
<evidence type="ECO:0000313" key="2">
    <source>
        <dbReference type="EMBL" id="VFU09324.1"/>
    </source>
</evidence>
<dbReference type="KEGG" id="mtun:MTUNDRAET4_2437"/>
<evidence type="ECO:0000313" key="3">
    <source>
        <dbReference type="Proteomes" id="UP000294360"/>
    </source>
</evidence>
<dbReference type="InterPro" id="IPR029044">
    <property type="entry name" value="Nucleotide-diphossugar_trans"/>
</dbReference>
<sequence>MKVAILAGGAGTRLAEETDVRPKPMVEIGGMPILWHIMMHYYHYGHREFAIALGYKGEYIKRWFADYCSLNGSMTLHVQTGGVKRHDTSAPPWSVDLVETGQATLTGGRIKRLIAWMGGGPFMLTWGDGLSDVNLHKLLAFHKSHGKLATMTAVRPPARYGHIEFDGDRVVEFTEKPQTAEGWINGAFFVLEPGVDDYIDGDDVMFEHAPLQRLAADGQLMAFRHESFWQCMDTLREKHILQKIWDSGQAPWKMWSER</sequence>
<dbReference type="CDD" id="cd02524">
    <property type="entry name" value="G1P_cytidylyltransferase"/>
    <property type="match status" value="1"/>
</dbReference>
<name>A0A4U8Z1Y4_METTU</name>
<dbReference type="RefSeq" id="WP_134489629.1">
    <property type="nucleotide sequence ID" value="NZ_CP139089.1"/>
</dbReference>
<dbReference type="InterPro" id="IPR046981">
    <property type="entry name" value="G1P_cyt_trans"/>
</dbReference>
<dbReference type="OrthoDB" id="9814110at2"/>
<dbReference type="AlphaFoldDB" id="A0A4U8Z1Y4"/>
<evidence type="ECO:0000259" key="1">
    <source>
        <dbReference type="Pfam" id="PF00483"/>
    </source>
</evidence>
<dbReference type="Gene3D" id="3.90.550.10">
    <property type="entry name" value="Spore Coat Polysaccharide Biosynthesis Protein SpsA, Chain A"/>
    <property type="match status" value="1"/>
</dbReference>
<dbReference type="SUPFAM" id="SSF53448">
    <property type="entry name" value="Nucleotide-diphospho-sugar transferases"/>
    <property type="match status" value="1"/>
</dbReference>
<accession>A0A4U8Z1Y4</accession>
<organism evidence="2 3">
    <name type="scientific">Methylocella tundrae</name>
    <dbReference type="NCBI Taxonomy" id="227605"/>
    <lineage>
        <taxon>Bacteria</taxon>
        <taxon>Pseudomonadati</taxon>
        <taxon>Pseudomonadota</taxon>
        <taxon>Alphaproteobacteria</taxon>
        <taxon>Hyphomicrobiales</taxon>
        <taxon>Beijerinckiaceae</taxon>
        <taxon>Methylocella</taxon>
    </lineage>
</organism>
<dbReference type="InterPro" id="IPR005835">
    <property type="entry name" value="NTP_transferase_dom"/>
</dbReference>
<protein>
    <submittedName>
        <fullName evidence="2">Glucose-1-phosphate cytidylyltransferase</fullName>
        <ecNumber evidence="2">2.7.7.33</ecNumber>
    </submittedName>
</protein>
<dbReference type="PANTHER" id="PTHR47183">
    <property type="entry name" value="GLUCOSE-1-PHOSPHATE CYTIDYLYLTRANSFERASE-RELATED"/>
    <property type="match status" value="1"/>
</dbReference>
<dbReference type="GO" id="GO:0009243">
    <property type="term" value="P:O antigen biosynthetic process"/>
    <property type="evidence" value="ECO:0007669"/>
    <property type="project" value="InterPro"/>
</dbReference>
<keyword evidence="2" id="KW-0808">Transferase</keyword>
<dbReference type="GO" id="GO:0047343">
    <property type="term" value="F:glucose-1-phosphate cytidylyltransferase activity"/>
    <property type="evidence" value="ECO:0007669"/>
    <property type="project" value="UniProtKB-EC"/>
</dbReference>
<dbReference type="Pfam" id="PF00483">
    <property type="entry name" value="NTP_transferase"/>
    <property type="match status" value="1"/>
</dbReference>
<dbReference type="PANTHER" id="PTHR47183:SF1">
    <property type="entry name" value="GLUCOSE-1-PHOSPHATE CYTIDYLYLTRANSFERASE"/>
    <property type="match status" value="1"/>
</dbReference>
<proteinExistence type="predicted"/>
<feature type="domain" description="Nucleotidyl transferase" evidence="1">
    <location>
        <begin position="4"/>
        <end position="199"/>
    </location>
</feature>
<keyword evidence="2" id="KW-0548">Nucleotidyltransferase</keyword>
<gene>
    <name evidence="2" type="primary">rfbF</name>
    <name evidence="2" type="ORF">MTUNDRAET4_2437</name>
</gene>
<dbReference type="NCBIfam" id="TIGR02623">
    <property type="entry name" value="G1P_cyt_trans"/>
    <property type="match status" value="1"/>
</dbReference>
<dbReference type="Proteomes" id="UP000294360">
    <property type="component" value="Chromosome"/>
</dbReference>
<dbReference type="EMBL" id="LR536450">
    <property type="protein sequence ID" value="VFU09324.1"/>
    <property type="molecule type" value="Genomic_DNA"/>
</dbReference>